<dbReference type="AlphaFoldDB" id="A0A8H6TFL8"/>
<sequence>MVRGPTETLVKVDPFAILNPGELYWRDHSEWLEQVCGYRLRPRFRPDWVPSWHADPRKAPFRIICEDAWSPFAQTTVDAVRIRDKADVFLKTVNLVRHPHEVEIGRFLTSLGPQRENHCVPILEILEPPDSSGTVILVMPLLRSYDSPKFDTFGEVVEMFRQLFEGMQFMHKHDVAHRDAHCLNIMMDGARLFPHGFHPDHQHLKPDKYSDASHTTRTWIPVKYYFVDFGISRRYASAQREGELWEPIIRSGDKSPPEHDGMVSADPFPTDVYLLGNFIKTQFIEGDGVISFGFHGFKFITALVQEMTQTEPTHRPTMDEVVVRFADIQKKSSCWKLRSRVVGKKESRWMKPPRLVMHWSRRFRSIAVRRPPLPVPSD</sequence>
<dbReference type="RefSeq" id="XP_037225870.1">
    <property type="nucleotide sequence ID" value="XM_037357960.1"/>
</dbReference>
<dbReference type="PROSITE" id="PS50011">
    <property type="entry name" value="PROTEIN_KINASE_DOM"/>
    <property type="match status" value="1"/>
</dbReference>
<comment type="caution">
    <text evidence="2">The sequence shown here is derived from an EMBL/GenBank/DDBJ whole genome shotgun (WGS) entry which is preliminary data.</text>
</comment>
<dbReference type="InterPro" id="IPR000719">
    <property type="entry name" value="Prot_kinase_dom"/>
</dbReference>
<evidence type="ECO:0000313" key="3">
    <source>
        <dbReference type="Proteomes" id="UP000636479"/>
    </source>
</evidence>
<dbReference type="InterPro" id="IPR011009">
    <property type="entry name" value="Kinase-like_dom_sf"/>
</dbReference>
<dbReference type="Proteomes" id="UP000636479">
    <property type="component" value="Unassembled WGS sequence"/>
</dbReference>
<gene>
    <name evidence="2" type="ORF">MIND_00101200</name>
</gene>
<organism evidence="2 3">
    <name type="scientific">Mycena indigotica</name>
    <dbReference type="NCBI Taxonomy" id="2126181"/>
    <lineage>
        <taxon>Eukaryota</taxon>
        <taxon>Fungi</taxon>
        <taxon>Dikarya</taxon>
        <taxon>Basidiomycota</taxon>
        <taxon>Agaricomycotina</taxon>
        <taxon>Agaricomycetes</taxon>
        <taxon>Agaricomycetidae</taxon>
        <taxon>Agaricales</taxon>
        <taxon>Marasmiineae</taxon>
        <taxon>Mycenaceae</taxon>
        <taxon>Mycena</taxon>
    </lineage>
</organism>
<dbReference type="GeneID" id="59340476"/>
<dbReference type="Gene3D" id="1.10.510.10">
    <property type="entry name" value="Transferase(Phosphotransferase) domain 1"/>
    <property type="match status" value="1"/>
</dbReference>
<keyword evidence="3" id="KW-1185">Reference proteome</keyword>
<dbReference type="GO" id="GO:0005524">
    <property type="term" value="F:ATP binding"/>
    <property type="evidence" value="ECO:0007669"/>
    <property type="project" value="InterPro"/>
</dbReference>
<accession>A0A8H6TFL8</accession>
<dbReference type="SMART" id="SM00220">
    <property type="entry name" value="S_TKc"/>
    <property type="match status" value="1"/>
</dbReference>
<dbReference type="GO" id="GO:0004672">
    <property type="term" value="F:protein kinase activity"/>
    <property type="evidence" value="ECO:0007669"/>
    <property type="project" value="InterPro"/>
</dbReference>
<reference evidence="2" key="1">
    <citation type="submission" date="2020-05" db="EMBL/GenBank/DDBJ databases">
        <title>Mycena genomes resolve the evolution of fungal bioluminescence.</title>
        <authorList>
            <person name="Tsai I.J."/>
        </authorList>
    </citation>
    <scope>NUCLEOTIDE SEQUENCE</scope>
    <source>
        <strain evidence="2">171206Taipei</strain>
    </source>
</reference>
<evidence type="ECO:0000313" key="2">
    <source>
        <dbReference type="EMBL" id="KAF7315847.1"/>
    </source>
</evidence>
<dbReference type="OrthoDB" id="5987198at2759"/>
<evidence type="ECO:0000259" key="1">
    <source>
        <dbReference type="PROSITE" id="PS50011"/>
    </source>
</evidence>
<feature type="domain" description="Protein kinase" evidence="1">
    <location>
        <begin position="1"/>
        <end position="378"/>
    </location>
</feature>
<name>A0A8H6TFL8_9AGAR</name>
<dbReference type="EMBL" id="JACAZF010000001">
    <property type="protein sequence ID" value="KAF7315847.1"/>
    <property type="molecule type" value="Genomic_DNA"/>
</dbReference>
<protein>
    <submittedName>
        <fullName evidence="2">Protein kinase domain-containing protein</fullName>
    </submittedName>
</protein>
<keyword evidence="2" id="KW-0418">Kinase</keyword>
<dbReference type="SUPFAM" id="SSF56112">
    <property type="entry name" value="Protein kinase-like (PK-like)"/>
    <property type="match status" value="1"/>
</dbReference>
<keyword evidence="2" id="KW-0808">Transferase</keyword>
<proteinExistence type="predicted"/>